<dbReference type="STRING" id="74649.A0A2P6PXD4"/>
<organism evidence="1 2">
    <name type="scientific">Rosa chinensis</name>
    <name type="common">China rose</name>
    <dbReference type="NCBI Taxonomy" id="74649"/>
    <lineage>
        <taxon>Eukaryota</taxon>
        <taxon>Viridiplantae</taxon>
        <taxon>Streptophyta</taxon>
        <taxon>Embryophyta</taxon>
        <taxon>Tracheophyta</taxon>
        <taxon>Spermatophyta</taxon>
        <taxon>Magnoliopsida</taxon>
        <taxon>eudicotyledons</taxon>
        <taxon>Gunneridae</taxon>
        <taxon>Pentapetalae</taxon>
        <taxon>rosids</taxon>
        <taxon>fabids</taxon>
        <taxon>Rosales</taxon>
        <taxon>Rosaceae</taxon>
        <taxon>Rosoideae</taxon>
        <taxon>Rosoideae incertae sedis</taxon>
        <taxon>Rosa</taxon>
    </lineage>
</organism>
<evidence type="ECO:0000313" key="2">
    <source>
        <dbReference type="Proteomes" id="UP000238479"/>
    </source>
</evidence>
<dbReference type="AlphaFoldDB" id="A0A2P6PXD4"/>
<gene>
    <name evidence="1" type="ORF">RchiOBHm_Chr6g0296211</name>
</gene>
<reference evidence="1 2" key="1">
    <citation type="journal article" date="2018" name="Nat. Genet.">
        <title>The Rosa genome provides new insights in the design of modern roses.</title>
        <authorList>
            <person name="Bendahmane M."/>
        </authorList>
    </citation>
    <scope>NUCLEOTIDE SEQUENCE [LARGE SCALE GENOMIC DNA]</scope>
    <source>
        <strain evidence="2">cv. Old Blush</strain>
    </source>
</reference>
<sequence length="148" mass="17384">MKRVWINKKLSYIFEGRPSTNLALFMQALYAHSIVYLPILRLRISSTWTWGMEFNLNKLKQMSTDYANLKKIATDEGISVINDDEDITKGISRDKKLIGDKMEEIAREWDAQREVFHQQTGLVQEHQLQLQEDDDTFDLELEQMLSET</sequence>
<dbReference type="PANTHER" id="PTHR15131:SF3">
    <property type="entry name" value="SNRNA-ACTIVATING PROTEIN COMPLEX SUBUNIT 1"/>
    <property type="match status" value="1"/>
</dbReference>
<keyword evidence="2" id="KW-1185">Reference proteome</keyword>
<name>A0A2P6PXD4_ROSCH</name>
<comment type="caution">
    <text evidence="1">The sequence shown here is derived from an EMBL/GenBank/DDBJ whole genome shotgun (WGS) entry which is preliminary data.</text>
</comment>
<evidence type="ECO:0000313" key="1">
    <source>
        <dbReference type="EMBL" id="PRQ26587.1"/>
    </source>
</evidence>
<protein>
    <submittedName>
        <fullName evidence="1">Uncharacterized protein</fullName>
    </submittedName>
</protein>
<dbReference type="GO" id="GO:0019185">
    <property type="term" value="C:snRNA-activating protein complex"/>
    <property type="evidence" value="ECO:0007669"/>
    <property type="project" value="TreeGrafter"/>
</dbReference>
<dbReference type="Proteomes" id="UP000238479">
    <property type="component" value="Chromosome 6"/>
</dbReference>
<dbReference type="Pfam" id="PF09808">
    <property type="entry name" value="SNAPC1"/>
    <property type="match status" value="1"/>
</dbReference>
<dbReference type="PANTHER" id="PTHR15131">
    <property type="entry name" value="SMALL NUCLEAR RNA ACTIVATING COMPLEX, POLYPEPTIDE 1"/>
    <property type="match status" value="1"/>
</dbReference>
<dbReference type="OMA" id="RVWINKK"/>
<dbReference type="GO" id="GO:0042795">
    <property type="term" value="P:snRNA transcription by RNA polymerase II"/>
    <property type="evidence" value="ECO:0007669"/>
    <property type="project" value="TreeGrafter"/>
</dbReference>
<dbReference type="GO" id="GO:0042796">
    <property type="term" value="P:snRNA transcription by RNA polymerase III"/>
    <property type="evidence" value="ECO:0007669"/>
    <property type="project" value="TreeGrafter"/>
</dbReference>
<dbReference type="GO" id="GO:0043565">
    <property type="term" value="F:sequence-specific DNA binding"/>
    <property type="evidence" value="ECO:0007669"/>
    <property type="project" value="TreeGrafter"/>
</dbReference>
<dbReference type="InterPro" id="IPR019188">
    <property type="entry name" value="SNAPC1"/>
</dbReference>
<dbReference type="EMBL" id="PDCK01000044">
    <property type="protein sequence ID" value="PRQ26587.1"/>
    <property type="molecule type" value="Genomic_DNA"/>
</dbReference>
<accession>A0A2P6PXD4</accession>
<proteinExistence type="predicted"/>
<dbReference type="Gramene" id="PRQ26587">
    <property type="protein sequence ID" value="PRQ26587"/>
    <property type="gene ID" value="RchiOBHm_Chr6g0296211"/>
</dbReference>